<name>A0A5B9VWK7_9BACT</name>
<protein>
    <recommendedName>
        <fullName evidence="2">DUF302 domain-containing protein</fullName>
    </recommendedName>
</protein>
<gene>
    <name evidence="3" type="ORF">OJF2_07200</name>
</gene>
<accession>A0A5B9VWK7</accession>
<evidence type="ECO:0000313" key="3">
    <source>
        <dbReference type="EMBL" id="QEH32251.1"/>
    </source>
</evidence>
<dbReference type="SUPFAM" id="SSF103247">
    <property type="entry name" value="TT1751-like"/>
    <property type="match status" value="1"/>
</dbReference>
<sequence precursor="true">MRLLCLSAAVLIIMPCLAAWPAVRPPAAAGGEGASTTVTRIGVDHVLVTAGRDYETVTARFREQLGAFDAAALKRSLEAGDDAATRAAVERMAGPSGFMLFNTQEHGALLGLVDIRAKAVQYVVGNPLFAVEMTRHAVGAGLYAPLRVLIREVKPGQTCIEYDRPSTLFGQFRDPEVDKVAAGLDRKLESLIESAVR</sequence>
<feature type="signal peptide" evidence="1">
    <location>
        <begin position="1"/>
        <end position="18"/>
    </location>
</feature>
<dbReference type="RefSeq" id="WP_148591297.1">
    <property type="nucleotide sequence ID" value="NZ_CP042997.1"/>
</dbReference>
<dbReference type="Proteomes" id="UP000324233">
    <property type="component" value="Chromosome"/>
</dbReference>
<evidence type="ECO:0000256" key="1">
    <source>
        <dbReference type="SAM" id="SignalP"/>
    </source>
</evidence>
<dbReference type="KEGG" id="agv:OJF2_07200"/>
<reference evidence="3 4" key="1">
    <citation type="submission" date="2019-08" db="EMBL/GenBank/DDBJ databases">
        <title>Deep-cultivation of Planctomycetes and their phenomic and genomic characterization uncovers novel biology.</title>
        <authorList>
            <person name="Wiegand S."/>
            <person name="Jogler M."/>
            <person name="Boedeker C."/>
            <person name="Pinto D."/>
            <person name="Vollmers J."/>
            <person name="Rivas-Marin E."/>
            <person name="Kohn T."/>
            <person name="Peeters S.H."/>
            <person name="Heuer A."/>
            <person name="Rast P."/>
            <person name="Oberbeckmann S."/>
            <person name="Bunk B."/>
            <person name="Jeske O."/>
            <person name="Meyerdierks A."/>
            <person name="Storesund J.E."/>
            <person name="Kallscheuer N."/>
            <person name="Luecker S."/>
            <person name="Lage O.M."/>
            <person name="Pohl T."/>
            <person name="Merkel B.J."/>
            <person name="Hornburger P."/>
            <person name="Mueller R.-W."/>
            <person name="Bruemmer F."/>
            <person name="Labrenz M."/>
            <person name="Spormann A.M."/>
            <person name="Op den Camp H."/>
            <person name="Overmann J."/>
            <person name="Amann R."/>
            <person name="Jetten M.S.M."/>
            <person name="Mascher T."/>
            <person name="Medema M.H."/>
            <person name="Devos D.P."/>
            <person name="Kaster A.-K."/>
            <person name="Ovreas L."/>
            <person name="Rohde M."/>
            <person name="Galperin M.Y."/>
            <person name="Jogler C."/>
        </authorList>
    </citation>
    <scope>NUCLEOTIDE SEQUENCE [LARGE SCALE GENOMIC DNA]</scope>
    <source>
        <strain evidence="3 4">OJF2</strain>
    </source>
</reference>
<evidence type="ECO:0000259" key="2">
    <source>
        <dbReference type="Pfam" id="PF03625"/>
    </source>
</evidence>
<dbReference type="OrthoDB" id="121208at2"/>
<dbReference type="Pfam" id="PF03625">
    <property type="entry name" value="DUF302"/>
    <property type="match status" value="1"/>
</dbReference>
<keyword evidence="1" id="KW-0732">Signal</keyword>
<feature type="domain" description="DUF302" evidence="2">
    <location>
        <begin position="117"/>
        <end position="165"/>
    </location>
</feature>
<dbReference type="CDD" id="cd14797">
    <property type="entry name" value="DUF302"/>
    <property type="match status" value="1"/>
</dbReference>
<organism evidence="3 4">
    <name type="scientific">Aquisphaera giovannonii</name>
    <dbReference type="NCBI Taxonomy" id="406548"/>
    <lineage>
        <taxon>Bacteria</taxon>
        <taxon>Pseudomonadati</taxon>
        <taxon>Planctomycetota</taxon>
        <taxon>Planctomycetia</taxon>
        <taxon>Isosphaerales</taxon>
        <taxon>Isosphaeraceae</taxon>
        <taxon>Aquisphaera</taxon>
    </lineage>
</organism>
<keyword evidence="4" id="KW-1185">Reference proteome</keyword>
<proteinExistence type="predicted"/>
<feature type="chain" id="PRO_5023032441" description="DUF302 domain-containing protein" evidence="1">
    <location>
        <begin position="19"/>
        <end position="197"/>
    </location>
</feature>
<dbReference type="InterPro" id="IPR005180">
    <property type="entry name" value="DUF302"/>
</dbReference>
<dbReference type="Gene3D" id="3.30.310.70">
    <property type="entry name" value="TT1751-like domain"/>
    <property type="match status" value="1"/>
</dbReference>
<evidence type="ECO:0000313" key="4">
    <source>
        <dbReference type="Proteomes" id="UP000324233"/>
    </source>
</evidence>
<dbReference type="AlphaFoldDB" id="A0A5B9VWK7"/>
<dbReference type="InterPro" id="IPR035923">
    <property type="entry name" value="TT1751-like_sf"/>
</dbReference>
<dbReference type="EMBL" id="CP042997">
    <property type="protein sequence ID" value="QEH32251.1"/>
    <property type="molecule type" value="Genomic_DNA"/>
</dbReference>